<evidence type="ECO:0000313" key="17">
    <source>
        <dbReference type="EMBL" id="KAF4658568.1"/>
    </source>
</evidence>
<dbReference type="Proteomes" id="UP000570595">
    <property type="component" value="Unassembled WGS sequence"/>
</dbReference>
<organism evidence="17 18">
    <name type="scientific">Perkinsus olseni</name>
    <name type="common">Perkinsus atlanticus</name>
    <dbReference type="NCBI Taxonomy" id="32597"/>
    <lineage>
        <taxon>Eukaryota</taxon>
        <taxon>Sar</taxon>
        <taxon>Alveolata</taxon>
        <taxon>Perkinsozoa</taxon>
        <taxon>Perkinsea</taxon>
        <taxon>Perkinsida</taxon>
        <taxon>Perkinsidae</taxon>
        <taxon>Perkinsus</taxon>
    </lineage>
</organism>
<dbReference type="OrthoDB" id="445236at2759"/>
<evidence type="ECO:0000256" key="6">
    <source>
        <dbReference type="ARBA" id="ARBA00018857"/>
    </source>
</evidence>
<sequence length="543" mass="61312">MRTDRKRKTNNEGHKERNEGRQLTYSPFAVEDFNFTRVKDDEVIGTLGTGAHALLVNVSPLAYGHCLLCPEYKACRPQILTLDALEVAIAFARAADADRDDMKVTFNSLGAWASVNHLHFHVFWPSGRQDREPPAEPEVADRILDSGGCMIPLREPPFGRMPIELAEPKLILATTSFLKLEELDYPAYTFRLTAVDGGSERPMAHGLWSIVSVLLRLDIPHNILICQRGEIAFITPRQPQMVSRLDEDTPEGGGLHIACAELGGYMICFDQGTYDRLVEDDACRLFQRDIHFSDTDMIAESAFPHTMADQVAINNELESMRRAILHLQQENRLLKEQLHRTRAPSISSPAHGSAGEPSDPPFDMRRRSLELISELDNLERELQSTSDRLVNHRISGIRAILERHQSMDESETVTRELARRRSSVLSPYMASPVEEEEENLSDDQEPKFDMRRLSRNLEAEVQALRAITGEVEDRLLNQRLSGCEQVLARQQEIEDTVREGGRPKGCFLTRPIMNVTEVLRSIETLPDQIAVELIAAMVPQVHS</sequence>
<evidence type="ECO:0000256" key="12">
    <source>
        <dbReference type="ARBA" id="ARBA00022801"/>
    </source>
</evidence>
<keyword evidence="9" id="KW-0808">Transferase</keyword>
<keyword evidence="11" id="KW-0547">Nucleotide-binding</keyword>
<evidence type="ECO:0000256" key="4">
    <source>
        <dbReference type="ARBA" id="ARBA00006451"/>
    </source>
</evidence>
<keyword evidence="12" id="KW-0378">Hydrolase</keyword>
<dbReference type="GO" id="GO:0005737">
    <property type="term" value="C:cytoplasm"/>
    <property type="evidence" value="ECO:0007669"/>
    <property type="project" value="UniProtKB-SubCell"/>
</dbReference>
<dbReference type="Pfam" id="PF26217">
    <property type="entry name" value="GDPGP1_N"/>
    <property type="match status" value="1"/>
</dbReference>
<protein>
    <recommendedName>
        <fullName evidence="6">GDP-D-glucose phosphorylase 1</fullName>
        <ecNumber evidence="5">2.7.7.78</ecNumber>
    </recommendedName>
</protein>
<keyword evidence="13" id="KW-0175">Coiled coil</keyword>
<comment type="similarity">
    <text evidence="4">Belongs to the GDPGP1 family.</text>
</comment>
<evidence type="ECO:0000313" key="18">
    <source>
        <dbReference type="Proteomes" id="UP000570595"/>
    </source>
</evidence>
<keyword evidence="8" id="KW-0344">Guanine-nucleotide releasing factor</keyword>
<proteinExistence type="inferred from homology"/>
<evidence type="ECO:0000256" key="1">
    <source>
        <dbReference type="ARBA" id="ARBA00000063"/>
    </source>
</evidence>
<feature type="compositionally biased region" description="Basic and acidic residues" evidence="14">
    <location>
        <begin position="1"/>
        <end position="20"/>
    </location>
</feature>
<evidence type="ECO:0000256" key="7">
    <source>
        <dbReference type="ARBA" id="ARBA00022490"/>
    </source>
</evidence>
<evidence type="ECO:0000256" key="14">
    <source>
        <dbReference type="SAM" id="MobiDB-lite"/>
    </source>
</evidence>
<gene>
    <name evidence="17" type="primary">GDPGP1</name>
    <name evidence="17" type="ORF">FOZ61_005511</name>
</gene>
<evidence type="ECO:0000256" key="8">
    <source>
        <dbReference type="ARBA" id="ARBA00022658"/>
    </source>
</evidence>
<comment type="function">
    <text evidence="2">Specific and highly efficient GDP-D-glucose phosphorylase regulating the levels of GDP-D-glucose in cells.</text>
</comment>
<evidence type="ECO:0000256" key="11">
    <source>
        <dbReference type="ARBA" id="ARBA00022741"/>
    </source>
</evidence>
<dbReference type="InterPro" id="IPR058866">
    <property type="entry name" value="GDPGP1_N"/>
</dbReference>
<dbReference type="PANTHER" id="PTHR20884">
    <property type="entry name" value="GDP-D-GLUCOSE PHOSPHORYLASE 1"/>
    <property type="match status" value="1"/>
</dbReference>
<dbReference type="GO" id="GO:0000166">
    <property type="term" value="F:nucleotide binding"/>
    <property type="evidence" value="ECO:0007669"/>
    <property type="project" value="UniProtKB-KW"/>
</dbReference>
<dbReference type="Gene3D" id="3.30.428.10">
    <property type="entry name" value="HIT-like"/>
    <property type="match status" value="1"/>
</dbReference>
<dbReference type="GO" id="GO:0080048">
    <property type="term" value="F:GDP-D-glucose phosphorylase activity"/>
    <property type="evidence" value="ECO:0007669"/>
    <property type="project" value="UniProtKB-EC"/>
</dbReference>
<dbReference type="InterPro" id="IPR058865">
    <property type="entry name" value="GDPGP1_C"/>
</dbReference>
<dbReference type="SUPFAM" id="SSF54197">
    <property type="entry name" value="HIT-like"/>
    <property type="match status" value="1"/>
</dbReference>
<comment type="caution">
    <text evidence="17">The sequence shown here is derived from an EMBL/GenBank/DDBJ whole genome shotgun (WGS) entry which is preliminary data.</text>
</comment>
<feature type="coiled-coil region" evidence="13">
    <location>
        <begin position="310"/>
        <end position="337"/>
    </location>
</feature>
<feature type="domain" description="GDPGP1-like C-terminal" evidence="15">
    <location>
        <begin position="162"/>
        <end position="287"/>
    </location>
</feature>
<keyword evidence="10" id="KW-0548">Nucleotidyltransferase</keyword>
<reference evidence="17 18" key="1">
    <citation type="submission" date="2020-04" db="EMBL/GenBank/DDBJ databases">
        <title>Perkinsus olseni comparative genomics.</title>
        <authorList>
            <person name="Bogema D.R."/>
        </authorList>
    </citation>
    <scope>NUCLEOTIDE SEQUENCE [LARGE SCALE GENOMIC DNA]</scope>
    <source>
        <strain evidence="17">ATCC PRA-179</strain>
    </source>
</reference>
<comment type="catalytic activity">
    <reaction evidence="1">
        <text>GDP-alpha-D-glucose + phosphate = alpha-D-glucose 1-phosphate + GDP + H(+)</text>
        <dbReference type="Rhea" id="RHEA:30387"/>
        <dbReference type="ChEBI" id="CHEBI:15378"/>
        <dbReference type="ChEBI" id="CHEBI:43474"/>
        <dbReference type="ChEBI" id="CHEBI:58189"/>
        <dbReference type="ChEBI" id="CHEBI:58601"/>
        <dbReference type="ChEBI" id="CHEBI:62230"/>
        <dbReference type="EC" id="2.7.7.78"/>
    </reaction>
</comment>
<dbReference type="AlphaFoldDB" id="A0A7J6LGZ2"/>
<dbReference type="InterPro" id="IPR026506">
    <property type="entry name" value="GDPGP"/>
</dbReference>
<dbReference type="EMBL" id="JABAHT010000304">
    <property type="protein sequence ID" value="KAF4658568.1"/>
    <property type="molecule type" value="Genomic_DNA"/>
</dbReference>
<feature type="domain" description="GDPGP1-like N-terminal" evidence="16">
    <location>
        <begin position="14"/>
        <end position="122"/>
    </location>
</feature>
<evidence type="ECO:0000256" key="3">
    <source>
        <dbReference type="ARBA" id="ARBA00004496"/>
    </source>
</evidence>
<evidence type="ECO:0000259" key="16">
    <source>
        <dbReference type="Pfam" id="PF26217"/>
    </source>
</evidence>
<evidence type="ECO:0000256" key="2">
    <source>
        <dbReference type="ARBA" id="ARBA00003049"/>
    </source>
</evidence>
<evidence type="ECO:0000256" key="10">
    <source>
        <dbReference type="ARBA" id="ARBA00022695"/>
    </source>
</evidence>
<dbReference type="GO" id="GO:0016787">
    <property type="term" value="F:hydrolase activity"/>
    <property type="evidence" value="ECO:0007669"/>
    <property type="project" value="UniProtKB-KW"/>
</dbReference>
<name>A0A7J6LGZ2_PEROL</name>
<evidence type="ECO:0000256" key="9">
    <source>
        <dbReference type="ARBA" id="ARBA00022679"/>
    </source>
</evidence>
<comment type="subcellular location">
    <subcellularLocation>
        <location evidence="3">Cytoplasm</location>
    </subcellularLocation>
</comment>
<dbReference type="InterPro" id="IPR036265">
    <property type="entry name" value="HIT-like_sf"/>
</dbReference>
<evidence type="ECO:0000259" key="15">
    <source>
        <dbReference type="Pfam" id="PF26216"/>
    </source>
</evidence>
<feature type="region of interest" description="Disordered" evidence="14">
    <location>
        <begin position="1"/>
        <end position="21"/>
    </location>
</feature>
<dbReference type="GO" id="GO:0006006">
    <property type="term" value="P:glucose metabolic process"/>
    <property type="evidence" value="ECO:0007669"/>
    <property type="project" value="TreeGrafter"/>
</dbReference>
<dbReference type="EC" id="2.7.7.78" evidence="5"/>
<accession>A0A7J6LGZ2</accession>
<feature type="coiled-coil region" evidence="13">
    <location>
        <begin position="368"/>
        <end position="395"/>
    </location>
</feature>
<evidence type="ECO:0000256" key="5">
    <source>
        <dbReference type="ARBA" id="ARBA00012507"/>
    </source>
</evidence>
<dbReference type="GO" id="GO:0005085">
    <property type="term" value="F:guanyl-nucleotide exchange factor activity"/>
    <property type="evidence" value="ECO:0007669"/>
    <property type="project" value="UniProtKB-KW"/>
</dbReference>
<evidence type="ECO:0000256" key="13">
    <source>
        <dbReference type="SAM" id="Coils"/>
    </source>
</evidence>
<keyword evidence="7" id="KW-0963">Cytoplasm</keyword>
<dbReference type="Pfam" id="PF26216">
    <property type="entry name" value="GDPGP1_C"/>
    <property type="match status" value="1"/>
</dbReference>
<dbReference type="PANTHER" id="PTHR20884:SF8">
    <property type="entry name" value="GDP-D-GLUCOSE PHOSPHORYLASE 1"/>
    <property type="match status" value="1"/>
</dbReference>
<feature type="region of interest" description="Disordered" evidence="14">
    <location>
        <begin position="339"/>
        <end position="364"/>
    </location>
</feature>